<keyword evidence="5" id="KW-1185">Reference proteome</keyword>
<evidence type="ECO:0000256" key="1">
    <source>
        <dbReference type="ARBA" id="ARBA00022737"/>
    </source>
</evidence>
<name>A0ABV8TFY8_9ACTN</name>
<dbReference type="RefSeq" id="WP_381740009.1">
    <property type="nucleotide sequence ID" value="NZ_JBHSDP010000015.1"/>
</dbReference>
<feature type="domain" description="Teneurin-like YD-shell" evidence="3">
    <location>
        <begin position="33"/>
        <end position="147"/>
    </location>
</feature>
<dbReference type="Gene3D" id="2.180.10.10">
    <property type="entry name" value="RHS repeat-associated core"/>
    <property type="match status" value="1"/>
</dbReference>
<dbReference type="EMBL" id="JBHSDP010000015">
    <property type="protein sequence ID" value="MFC4329511.1"/>
    <property type="molecule type" value="Genomic_DNA"/>
</dbReference>
<feature type="region of interest" description="Disordered" evidence="2">
    <location>
        <begin position="81"/>
        <end position="101"/>
    </location>
</feature>
<protein>
    <submittedName>
        <fullName evidence="4">RHS repeat-associated core domain-containing protein</fullName>
    </submittedName>
</protein>
<evidence type="ECO:0000256" key="2">
    <source>
        <dbReference type="SAM" id="MobiDB-lite"/>
    </source>
</evidence>
<gene>
    <name evidence="4" type="ORF">ACFPC0_17245</name>
</gene>
<dbReference type="PANTHER" id="PTHR32305:SF17">
    <property type="entry name" value="TRNA NUCLEASE WAPA"/>
    <property type="match status" value="1"/>
</dbReference>
<dbReference type="Pfam" id="PF25023">
    <property type="entry name" value="TEN_YD-shell"/>
    <property type="match status" value="1"/>
</dbReference>
<evidence type="ECO:0000259" key="3">
    <source>
        <dbReference type="Pfam" id="PF25023"/>
    </source>
</evidence>
<dbReference type="PANTHER" id="PTHR32305">
    <property type="match status" value="1"/>
</dbReference>
<dbReference type="InterPro" id="IPR056823">
    <property type="entry name" value="TEN-like_YD-shell"/>
</dbReference>
<feature type="region of interest" description="Disordered" evidence="2">
    <location>
        <begin position="1"/>
        <end position="23"/>
    </location>
</feature>
<keyword evidence="1" id="KW-0677">Repeat</keyword>
<feature type="region of interest" description="Disordered" evidence="2">
    <location>
        <begin position="144"/>
        <end position="171"/>
    </location>
</feature>
<dbReference type="Proteomes" id="UP001595824">
    <property type="component" value="Unassembled WGS sequence"/>
</dbReference>
<evidence type="ECO:0000313" key="4">
    <source>
        <dbReference type="EMBL" id="MFC4329511.1"/>
    </source>
</evidence>
<sequence length="391" mass="42302">MITKDADGTTTLTLPGGNELKIKPDGTKEGIRYYTHEGQTVAVRTSSDFSFLIPDQQGTSMAAVAMTTLAVTRRKQLPFGENRSTQTGTIPGTRGFVGGTTDPTGRVHLGAREYAPTLGRFLSVDPVIDTDDPAQMNAYSYAHNNPITKSDPDGLRPDGPAGGASYNDDRWGQDRGMSVGYTYDNGKWRWHQTPLKDPESRTKYRKYRSDPANYNVFHYNKKEATAAKAQAIARANERKAQADRHRRKKNGIFGSIMTGNWSDAWSNTKESAAGQWVGNHWKDIKTYSTLAGFGVCIIATAGTCMVVGAGIATAKFLEDGIGYGNWDVSAYSKVWPGPPSTVAVRLCSAEWPVAQRPGGLLTGATRSRVPPVLTGPRSQVYAASAEEPGVG</sequence>
<dbReference type="InterPro" id="IPR022385">
    <property type="entry name" value="Rhs_assc_core"/>
</dbReference>
<comment type="caution">
    <text evidence="4">The sequence shown here is derived from an EMBL/GenBank/DDBJ whole genome shotgun (WGS) entry which is preliminary data.</text>
</comment>
<organism evidence="4 5">
    <name type="scientific">Streptomyces andamanensis</name>
    <dbReference type="NCBI Taxonomy" id="1565035"/>
    <lineage>
        <taxon>Bacteria</taxon>
        <taxon>Bacillati</taxon>
        <taxon>Actinomycetota</taxon>
        <taxon>Actinomycetes</taxon>
        <taxon>Kitasatosporales</taxon>
        <taxon>Streptomycetaceae</taxon>
        <taxon>Streptomyces</taxon>
    </lineage>
</organism>
<evidence type="ECO:0000313" key="5">
    <source>
        <dbReference type="Proteomes" id="UP001595824"/>
    </source>
</evidence>
<dbReference type="NCBIfam" id="TIGR03696">
    <property type="entry name" value="Rhs_assc_core"/>
    <property type="match status" value="1"/>
</dbReference>
<reference evidence="5" key="1">
    <citation type="journal article" date="2019" name="Int. J. Syst. Evol. Microbiol.">
        <title>The Global Catalogue of Microorganisms (GCM) 10K type strain sequencing project: providing services to taxonomists for standard genome sequencing and annotation.</title>
        <authorList>
            <consortium name="The Broad Institute Genomics Platform"/>
            <consortium name="The Broad Institute Genome Sequencing Center for Infectious Disease"/>
            <person name="Wu L."/>
            <person name="Ma J."/>
        </authorList>
    </citation>
    <scope>NUCLEOTIDE SEQUENCE [LARGE SCALE GENOMIC DNA]</scope>
    <source>
        <strain evidence="5">PCU 347</strain>
    </source>
</reference>
<dbReference type="InterPro" id="IPR050708">
    <property type="entry name" value="T6SS_VgrG/RHS"/>
</dbReference>
<accession>A0ABV8TFY8</accession>
<proteinExistence type="predicted"/>